<evidence type="ECO:0000313" key="2">
    <source>
        <dbReference type="Proteomes" id="UP000830167"/>
    </source>
</evidence>
<organism evidence="1 2">
    <name type="scientific">Fodinisporobacter ferrooxydans</name>
    <dbReference type="NCBI Taxonomy" id="2901836"/>
    <lineage>
        <taxon>Bacteria</taxon>
        <taxon>Bacillati</taxon>
        <taxon>Bacillota</taxon>
        <taxon>Bacilli</taxon>
        <taxon>Bacillales</taxon>
        <taxon>Alicyclobacillaceae</taxon>
        <taxon>Fodinisporobacter</taxon>
    </lineage>
</organism>
<sequence>MQWKQLWTVPAQGGVWMLQKVGKWMEDAGRFELSQWDPYYDSTLENSAMIEEPSNGKSSSVE</sequence>
<evidence type="ECO:0000313" key="1">
    <source>
        <dbReference type="EMBL" id="UOF90627.1"/>
    </source>
</evidence>
<dbReference type="EMBL" id="CP089291">
    <property type="protein sequence ID" value="UOF90627.1"/>
    <property type="molecule type" value="Genomic_DNA"/>
</dbReference>
<protein>
    <submittedName>
        <fullName evidence="1">Uncharacterized protein</fullName>
    </submittedName>
</protein>
<accession>A0ABY4CJC8</accession>
<dbReference type="Proteomes" id="UP000830167">
    <property type="component" value="Chromosome"/>
</dbReference>
<proteinExistence type="predicted"/>
<dbReference type="RefSeq" id="WP_347437326.1">
    <property type="nucleotide sequence ID" value="NZ_CP089291.1"/>
</dbReference>
<keyword evidence="2" id="KW-1185">Reference proteome</keyword>
<name>A0ABY4CJC8_9BACL</name>
<reference evidence="1" key="1">
    <citation type="submission" date="2021-12" db="EMBL/GenBank/DDBJ databases">
        <title>Alicyclobacillaceae gen. nov., sp. nov., isolated from chalcocite enrichment system.</title>
        <authorList>
            <person name="Jiang Z."/>
        </authorList>
    </citation>
    <scope>NUCLEOTIDE SEQUENCE</scope>
    <source>
        <strain evidence="1">MYW30-H2</strain>
    </source>
</reference>
<gene>
    <name evidence="1" type="ORF">LSG31_22700</name>
</gene>